<dbReference type="PANTHER" id="PTHR48229">
    <property type="entry name" value="CAIB/BAIF FAMILY ENZYME (AFU_ORTHOLOGUE AFUA_1G05360)-RELATED"/>
    <property type="match status" value="1"/>
</dbReference>
<dbReference type="GO" id="GO:0003824">
    <property type="term" value="F:catalytic activity"/>
    <property type="evidence" value="ECO:0007669"/>
    <property type="project" value="InterPro"/>
</dbReference>
<accession>A0A9W9ME00</accession>
<proteinExistence type="inferred from homology"/>
<evidence type="ECO:0000256" key="1">
    <source>
        <dbReference type="ARBA" id="ARBA00008383"/>
    </source>
</evidence>
<evidence type="ECO:0000313" key="2">
    <source>
        <dbReference type="EMBL" id="KAJ5198473.1"/>
    </source>
</evidence>
<keyword evidence="3" id="KW-1185">Reference proteome</keyword>
<organism evidence="2 3">
    <name type="scientific">Penicillium cinerascens</name>
    <dbReference type="NCBI Taxonomy" id="70096"/>
    <lineage>
        <taxon>Eukaryota</taxon>
        <taxon>Fungi</taxon>
        <taxon>Dikarya</taxon>
        <taxon>Ascomycota</taxon>
        <taxon>Pezizomycotina</taxon>
        <taxon>Eurotiomycetes</taxon>
        <taxon>Eurotiomycetidae</taxon>
        <taxon>Eurotiales</taxon>
        <taxon>Aspergillaceae</taxon>
        <taxon>Penicillium</taxon>
    </lineage>
</organism>
<comment type="caution">
    <text evidence="2">The sequence shown here is derived from an EMBL/GenBank/DDBJ whole genome shotgun (WGS) entry which is preliminary data.</text>
</comment>
<reference evidence="2" key="1">
    <citation type="submission" date="2022-12" db="EMBL/GenBank/DDBJ databases">
        <authorList>
            <person name="Petersen C."/>
        </authorList>
    </citation>
    <scope>NUCLEOTIDE SEQUENCE</scope>
    <source>
        <strain evidence="2">IBT 15544</strain>
    </source>
</reference>
<comment type="similarity">
    <text evidence="1">Belongs to the CoA-transferase III family.</text>
</comment>
<dbReference type="InterPro" id="IPR003673">
    <property type="entry name" value="CoA-Trfase_fam_III"/>
</dbReference>
<dbReference type="InterPro" id="IPR023606">
    <property type="entry name" value="CoA-Trfase_III_dom_1_sf"/>
</dbReference>
<sequence length="553" mass="60880">MPSFPVPPTILVSHETISGTDVYGPGTFIDKKILPVPEDAKRVFELLASQTPGFTKNKAAWDTVHFEGLTKPMIPGPIKFSVTASALHAMAGLVANELLELRDGKAVTDSKVTVDTDHAGLWLGSVFITYIDGLDMSALMQSGKMGSLFPRNYERGFGQGIAGRATAINQTKDPKVWYQLHGSLDAEKTLESMGIDSSVKFDKPQEYYDYIQKHVIQWSPDELEIHNVRHGLCGSICYSPEGWRKTEMGKRLNSHPLVNVAEQTYAKSTPPIPLLKDLPDRRPLAGIKVLEMVLQLVLNAGKRTIDLDITKSEDMTRLHELLADADIFIQGFRMESLKRKGLGLHDLLEMATKRDKGIIYVDENTYGPDGPFHARPGWQQIGDAASGSSYIMGRSQGHEEGKSVLPPLPASDMVTGIVGALAAMMAVRDRAIKGGSYHVTSSLVAADATALEQEVGLYPLDVVAETAKRLSFPDTTPDQYVSDILASVVNGWKKALPGYLYEDSKLMTTFEGGFWGRQTILKPVARLDDDESTPRWTSPPVPHCYHDRSTTWL</sequence>
<dbReference type="OrthoDB" id="2308815at2759"/>
<dbReference type="RefSeq" id="XP_058306901.1">
    <property type="nucleotide sequence ID" value="XM_058454652.1"/>
</dbReference>
<dbReference type="Gene3D" id="3.40.50.10540">
    <property type="entry name" value="Crotonobetainyl-coa:carnitine coa-transferase, domain 1"/>
    <property type="match status" value="1"/>
</dbReference>
<dbReference type="EMBL" id="JAPQKR010000014">
    <property type="protein sequence ID" value="KAJ5198473.1"/>
    <property type="molecule type" value="Genomic_DNA"/>
</dbReference>
<gene>
    <name evidence="2" type="ORF">N7498_007590</name>
</gene>
<name>A0A9W9ME00_9EURO</name>
<dbReference type="GeneID" id="83181953"/>
<dbReference type="InterPro" id="IPR052985">
    <property type="entry name" value="CoA-trans_III_biosynth/detox"/>
</dbReference>
<dbReference type="Proteomes" id="UP001150904">
    <property type="component" value="Unassembled WGS sequence"/>
</dbReference>
<dbReference type="PANTHER" id="PTHR48229:SF1">
    <property type="entry name" value="ALPHA METHYLACYL-COA RACEMASE-RELATED"/>
    <property type="match status" value="1"/>
</dbReference>
<dbReference type="Pfam" id="PF02515">
    <property type="entry name" value="CoA_transf_3"/>
    <property type="match status" value="1"/>
</dbReference>
<dbReference type="AlphaFoldDB" id="A0A9W9ME00"/>
<reference evidence="2" key="2">
    <citation type="journal article" date="2023" name="IMA Fungus">
        <title>Comparative genomic study of the Penicillium genus elucidates a diverse pangenome and 15 lateral gene transfer events.</title>
        <authorList>
            <person name="Petersen C."/>
            <person name="Sorensen T."/>
            <person name="Nielsen M.R."/>
            <person name="Sondergaard T.E."/>
            <person name="Sorensen J.L."/>
            <person name="Fitzpatrick D.A."/>
            <person name="Frisvad J.C."/>
            <person name="Nielsen K.L."/>
        </authorList>
    </citation>
    <scope>NUCLEOTIDE SEQUENCE</scope>
    <source>
        <strain evidence="2">IBT 15544</strain>
    </source>
</reference>
<evidence type="ECO:0000313" key="3">
    <source>
        <dbReference type="Proteomes" id="UP001150904"/>
    </source>
</evidence>
<protein>
    <submittedName>
        <fullName evidence="2">CoA-transferase family III</fullName>
    </submittedName>
</protein>
<dbReference type="SUPFAM" id="SSF89796">
    <property type="entry name" value="CoA-transferase family III (CaiB/BaiF)"/>
    <property type="match status" value="2"/>
</dbReference>